<reference evidence="1 2" key="1">
    <citation type="submission" date="2020-07" db="EMBL/GenBank/DDBJ databases">
        <title>Definition of the novel symbiovar canariense within Mesorhizobium novociceri, a new species of genus Mesorhizobium nodulating Cicer canariense in the Caldera de Taburiente National Park (La Palma, Canary Islands).</title>
        <authorList>
            <person name="Leon-Barrios M."/>
            <person name="Perez-Yepez J."/>
            <person name="Flores-Felix J.D."/>
            <person name="Ramirez-Baena M.H."/>
            <person name="Pulido-Suarez L."/>
            <person name="Igual J.M."/>
            <person name="Velazquez E."/>
            <person name="Peix A."/>
        </authorList>
    </citation>
    <scope>NUCLEOTIDE SEQUENCE [LARGE SCALE GENOMIC DNA]</scope>
    <source>
        <strain evidence="1 2">CCANP35</strain>
    </source>
</reference>
<dbReference type="RefSeq" id="WP_181062282.1">
    <property type="nucleotide sequence ID" value="NZ_JACDTY010000048.1"/>
</dbReference>
<proteinExistence type="predicted"/>
<name>A0A838BHM7_9HYPH</name>
<evidence type="ECO:0000313" key="2">
    <source>
        <dbReference type="Proteomes" id="UP000558284"/>
    </source>
</evidence>
<evidence type="ECO:0000313" key="1">
    <source>
        <dbReference type="EMBL" id="MBA1145401.1"/>
    </source>
</evidence>
<dbReference type="EMBL" id="JACDTY010000048">
    <property type="protein sequence ID" value="MBA1145401.1"/>
    <property type="molecule type" value="Genomic_DNA"/>
</dbReference>
<keyword evidence="2" id="KW-1185">Reference proteome</keyword>
<sequence>MRRLRERCLGAPLTEFIAGETLHGLAKHHDVSRNLIRIWVRKYEQGAFDDDAQAAGLIQEYEARIAALERLVGKQALELEFLKGALISCIDSPMASRLTAGRPERR</sequence>
<dbReference type="AlphaFoldDB" id="A0A838BHM7"/>
<comment type="caution">
    <text evidence="1">The sequence shown here is derived from an EMBL/GenBank/DDBJ whole genome shotgun (WGS) entry which is preliminary data.</text>
</comment>
<dbReference type="Proteomes" id="UP000558284">
    <property type="component" value="Unassembled WGS sequence"/>
</dbReference>
<dbReference type="InterPro" id="IPR009057">
    <property type="entry name" value="Homeodomain-like_sf"/>
</dbReference>
<evidence type="ECO:0008006" key="3">
    <source>
        <dbReference type="Google" id="ProtNLM"/>
    </source>
</evidence>
<protein>
    <recommendedName>
        <fullName evidence="3">Transposase</fullName>
    </recommendedName>
</protein>
<accession>A0A838BHM7</accession>
<dbReference type="SUPFAM" id="SSF46689">
    <property type="entry name" value="Homeodomain-like"/>
    <property type="match status" value="1"/>
</dbReference>
<gene>
    <name evidence="1" type="ORF">H0241_35185</name>
</gene>
<organism evidence="1 2">
    <name type="scientific">Mesorhizobium neociceri</name>
    <dbReference type="NCBI Taxonomy" id="1307853"/>
    <lineage>
        <taxon>Bacteria</taxon>
        <taxon>Pseudomonadati</taxon>
        <taxon>Pseudomonadota</taxon>
        <taxon>Alphaproteobacteria</taxon>
        <taxon>Hyphomicrobiales</taxon>
        <taxon>Phyllobacteriaceae</taxon>
        <taxon>Mesorhizobium</taxon>
    </lineage>
</organism>